<keyword evidence="2" id="KW-0472">Membrane</keyword>
<keyword evidence="4" id="KW-1185">Reference proteome</keyword>
<evidence type="ECO:0000313" key="3">
    <source>
        <dbReference type="EMBL" id="MDN4487728.1"/>
    </source>
</evidence>
<organism evidence="3 4">
    <name type="scientific">Demequina lignilytica</name>
    <dbReference type="NCBI Taxonomy" id="3051663"/>
    <lineage>
        <taxon>Bacteria</taxon>
        <taxon>Bacillati</taxon>
        <taxon>Actinomycetota</taxon>
        <taxon>Actinomycetes</taxon>
        <taxon>Micrococcales</taxon>
        <taxon>Demequinaceae</taxon>
        <taxon>Demequina</taxon>
    </lineage>
</organism>
<feature type="region of interest" description="Disordered" evidence="1">
    <location>
        <begin position="449"/>
        <end position="468"/>
    </location>
</feature>
<keyword evidence="2" id="KW-1133">Transmembrane helix</keyword>
<keyword evidence="2" id="KW-0812">Transmembrane</keyword>
<gene>
    <name evidence="3" type="ORF">QQX10_06055</name>
</gene>
<evidence type="ECO:0000313" key="4">
    <source>
        <dbReference type="Proteomes" id="UP001172737"/>
    </source>
</evidence>
<evidence type="ECO:0000256" key="2">
    <source>
        <dbReference type="SAM" id="Phobius"/>
    </source>
</evidence>
<dbReference type="EMBL" id="JAUHPX010000003">
    <property type="protein sequence ID" value="MDN4487728.1"/>
    <property type="molecule type" value="Genomic_DNA"/>
</dbReference>
<name>A0AAW7M7M4_9MICO</name>
<evidence type="ECO:0008006" key="5">
    <source>
        <dbReference type="Google" id="ProtNLM"/>
    </source>
</evidence>
<feature type="compositionally biased region" description="Basic and acidic residues" evidence="1">
    <location>
        <begin position="252"/>
        <end position="263"/>
    </location>
</feature>
<protein>
    <recommendedName>
        <fullName evidence="5">Protein kinase domain-containing protein</fullName>
    </recommendedName>
</protein>
<sequence>MLVGKVLGARFVLREELDHDIPGIQRFLAHDERLDRATVVDLIDSPEAAAVRNVATRASRLRDPRLARVVATGAEELDGASVTYIASEHVPGSRLDTVLAERVLDPRRAVAVVGGAARALAAARAEDLHHGILRPRCITVTERGRVVVAGVGIEAAAAARAGLPTDPSEHGDARVLGEILIRALTGVDVATATEADLPDALAARPRRLAAQILAGDGPRSLDQVIVSLSPFDSRALVGFSSVWPVLDLTPEKERERLESEERAATAAEAARQERLAATREMLDEDTLPAAEAAAVAAVAVEHASPELQETVRQIEEHRVETGEQPEVAPEPPVEDALPPGAHVQPDGAADKYEAGFDTLEIMVAAQNVTRDQSTWELVLERLSTRWPQSRSLARSLERAQERANSGGPLDGSKIVMLLAVIGVVAAVMVAWSLLDSPLDPSIRIEIDPTFTPAGDVGTASPSPSPSAG</sequence>
<feature type="region of interest" description="Disordered" evidence="1">
    <location>
        <begin position="252"/>
        <end position="272"/>
    </location>
</feature>
<dbReference type="SUPFAM" id="SSF56112">
    <property type="entry name" value="Protein kinase-like (PK-like)"/>
    <property type="match status" value="1"/>
</dbReference>
<dbReference type="InterPro" id="IPR011009">
    <property type="entry name" value="Kinase-like_dom_sf"/>
</dbReference>
<dbReference type="AlphaFoldDB" id="A0AAW7M7M4"/>
<reference evidence="3" key="1">
    <citation type="submission" date="2023-06" db="EMBL/GenBank/DDBJ databases">
        <title>Sysu t00039.</title>
        <authorList>
            <person name="Gao L."/>
            <person name="Fang B.-Z."/>
            <person name="Li W.-J."/>
        </authorList>
    </citation>
    <scope>NUCLEOTIDE SEQUENCE</scope>
    <source>
        <strain evidence="3">SYSU T00039</strain>
    </source>
</reference>
<comment type="caution">
    <text evidence="3">The sequence shown here is derived from an EMBL/GenBank/DDBJ whole genome shotgun (WGS) entry which is preliminary data.</text>
</comment>
<evidence type="ECO:0000256" key="1">
    <source>
        <dbReference type="SAM" id="MobiDB-lite"/>
    </source>
</evidence>
<feature type="transmembrane region" description="Helical" evidence="2">
    <location>
        <begin position="414"/>
        <end position="434"/>
    </location>
</feature>
<dbReference type="RefSeq" id="WP_301119062.1">
    <property type="nucleotide sequence ID" value="NZ_JAUHPX010000003.1"/>
</dbReference>
<dbReference type="Proteomes" id="UP001172737">
    <property type="component" value="Unassembled WGS sequence"/>
</dbReference>
<proteinExistence type="predicted"/>
<accession>A0AAW7M7M4</accession>
<dbReference type="Gene3D" id="1.10.510.10">
    <property type="entry name" value="Transferase(Phosphotransferase) domain 1"/>
    <property type="match status" value="1"/>
</dbReference>